<dbReference type="Proteomes" id="UP000507470">
    <property type="component" value="Unassembled WGS sequence"/>
</dbReference>
<accession>A0A6J8CM04</accession>
<proteinExistence type="predicted"/>
<dbReference type="AlphaFoldDB" id="A0A6J8CM04"/>
<keyword evidence="2" id="KW-1185">Reference proteome</keyword>
<evidence type="ECO:0000313" key="1">
    <source>
        <dbReference type="EMBL" id="CAC5395880.1"/>
    </source>
</evidence>
<reference evidence="1 2" key="1">
    <citation type="submission" date="2020-06" db="EMBL/GenBank/DDBJ databases">
        <authorList>
            <person name="Li R."/>
            <person name="Bekaert M."/>
        </authorList>
    </citation>
    <scope>NUCLEOTIDE SEQUENCE [LARGE SCALE GENOMIC DNA]</scope>
    <source>
        <strain evidence="2">wild</strain>
    </source>
</reference>
<dbReference type="EMBL" id="CACVKT020005595">
    <property type="protein sequence ID" value="CAC5395880.1"/>
    <property type="molecule type" value="Genomic_DNA"/>
</dbReference>
<gene>
    <name evidence="1" type="ORF">MCOR_30502</name>
</gene>
<evidence type="ECO:0000313" key="2">
    <source>
        <dbReference type="Proteomes" id="UP000507470"/>
    </source>
</evidence>
<protein>
    <submittedName>
        <fullName evidence="1">Uncharacterized protein</fullName>
    </submittedName>
</protein>
<name>A0A6J8CM04_MYTCO</name>
<organism evidence="1 2">
    <name type="scientific">Mytilus coruscus</name>
    <name type="common">Sea mussel</name>
    <dbReference type="NCBI Taxonomy" id="42192"/>
    <lineage>
        <taxon>Eukaryota</taxon>
        <taxon>Metazoa</taxon>
        <taxon>Spiralia</taxon>
        <taxon>Lophotrochozoa</taxon>
        <taxon>Mollusca</taxon>
        <taxon>Bivalvia</taxon>
        <taxon>Autobranchia</taxon>
        <taxon>Pteriomorphia</taxon>
        <taxon>Mytilida</taxon>
        <taxon>Mytiloidea</taxon>
        <taxon>Mytilidae</taxon>
        <taxon>Mytilinae</taxon>
        <taxon>Mytilus</taxon>
    </lineage>
</organism>
<sequence length="156" mass="17328">MGSIMNETHELSCNEDDYISMDECSVGDEFILAFVNGGGMSANELYVTSRHHGKCTTDSQNTHSSIFVSLKTTSIYRFVKSQDLRDGKSRKGVYILCTTKVTITAYSKLRSKRAGFILLPLQMLGKEYVEPSSNRYGHSSIFAVVAVYSDTLVNIT</sequence>